<dbReference type="Pfam" id="PF23283">
    <property type="entry name" value="D8C_UMOD"/>
    <property type="match status" value="1"/>
</dbReference>
<evidence type="ECO:0000259" key="3">
    <source>
        <dbReference type="Pfam" id="PF23283"/>
    </source>
</evidence>
<keyword evidence="2" id="KW-1015">Disulfide bond</keyword>
<sequence length="164" mass="18363">SYQQPFLWSVELYENPFPERSSHRHALNLLYVKFNFLADPCYNYKNLSDADRKSTYNTPSGGEKCDDKSSSLISGKWYRFVGDAGTKMPTQCVPGDRCGAVLSGWLKGSHPTLADGEVSSEVCFTRGGDCCKKSINIKVKDCGSYFIYKLFNVPSCDLRYCGTD</sequence>
<comment type="caution">
    <text evidence="4">The sequence shown here is derived from an EMBL/GenBank/DDBJ whole genome shotgun (WGS) entry which is preliminary data.</text>
</comment>
<keyword evidence="1" id="KW-0732">Signal</keyword>
<accession>A0AAU9Y4P9</accession>
<evidence type="ECO:0000256" key="1">
    <source>
        <dbReference type="ARBA" id="ARBA00022729"/>
    </source>
</evidence>
<dbReference type="EMBL" id="CALNXJ010000152">
    <property type="protein sequence ID" value="CAH3167240.1"/>
    <property type="molecule type" value="Genomic_DNA"/>
</dbReference>
<reference evidence="4 5" key="1">
    <citation type="submission" date="2022-05" db="EMBL/GenBank/DDBJ databases">
        <authorList>
            <consortium name="Genoscope - CEA"/>
            <person name="William W."/>
        </authorList>
    </citation>
    <scope>NUCLEOTIDE SEQUENCE [LARGE SCALE GENOMIC DNA]</scope>
</reference>
<dbReference type="PANTHER" id="PTHR36191">
    <property type="entry name" value="ENDO/EXONUCLEASE/PHOSPHATASE DOMAIN-CONTAINING PROTEIN-RELATED"/>
    <property type="match status" value="1"/>
</dbReference>
<feature type="domain" description="UMOD/GP2/OIT3-like D8C" evidence="3">
    <location>
        <begin position="80"/>
        <end position="161"/>
    </location>
</feature>
<dbReference type="Proteomes" id="UP001159428">
    <property type="component" value="Unassembled WGS sequence"/>
</dbReference>
<organism evidence="4 5">
    <name type="scientific">Pocillopora meandrina</name>
    <dbReference type="NCBI Taxonomy" id="46732"/>
    <lineage>
        <taxon>Eukaryota</taxon>
        <taxon>Metazoa</taxon>
        <taxon>Cnidaria</taxon>
        <taxon>Anthozoa</taxon>
        <taxon>Hexacorallia</taxon>
        <taxon>Scleractinia</taxon>
        <taxon>Astrocoeniina</taxon>
        <taxon>Pocilloporidae</taxon>
        <taxon>Pocillopora</taxon>
    </lineage>
</organism>
<keyword evidence="5" id="KW-1185">Reference proteome</keyword>
<protein>
    <recommendedName>
        <fullName evidence="3">UMOD/GP2/OIT3-like D8C domain-containing protein</fullName>
    </recommendedName>
</protein>
<feature type="non-terminal residue" evidence="4">
    <location>
        <position position="1"/>
    </location>
</feature>
<evidence type="ECO:0000256" key="2">
    <source>
        <dbReference type="ARBA" id="ARBA00023157"/>
    </source>
</evidence>
<evidence type="ECO:0000313" key="4">
    <source>
        <dbReference type="EMBL" id="CAH3167240.1"/>
    </source>
</evidence>
<evidence type="ECO:0000313" key="5">
    <source>
        <dbReference type="Proteomes" id="UP001159428"/>
    </source>
</evidence>
<gene>
    <name evidence="4" type="ORF">PMEA_00007029</name>
</gene>
<dbReference type="InterPro" id="IPR057774">
    <property type="entry name" value="D8C_UMOD/GP2/OIT3-like"/>
</dbReference>
<name>A0AAU9Y4P9_9CNID</name>
<dbReference type="PANTHER" id="PTHR36191:SF4">
    <property type="entry name" value="VWFD DOMAIN-CONTAINING PROTEIN"/>
    <property type="match status" value="1"/>
</dbReference>
<dbReference type="AlphaFoldDB" id="A0AAU9Y4P9"/>
<proteinExistence type="predicted"/>